<keyword evidence="2" id="KW-0285">Flavoprotein</keyword>
<dbReference type="GO" id="GO:0050661">
    <property type="term" value="F:NADP binding"/>
    <property type="evidence" value="ECO:0007669"/>
    <property type="project" value="InterPro"/>
</dbReference>
<evidence type="ECO:0008006" key="7">
    <source>
        <dbReference type="Google" id="ProtNLM"/>
    </source>
</evidence>
<evidence type="ECO:0000256" key="3">
    <source>
        <dbReference type="ARBA" id="ARBA00022827"/>
    </source>
</evidence>
<dbReference type="AlphaFoldDB" id="A0A370TJF7"/>
<keyword evidence="6" id="KW-1185">Reference proteome</keyword>
<dbReference type="OrthoDB" id="74360at2759"/>
<dbReference type="InterPro" id="IPR020946">
    <property type="entry name" value="Flavin_mOase-like"/>
</dbReference>
<evidence type="ECO:0000256" key="2">
    <source>
        <dbReference type="ARBA" id="ARBA00022630"/>
    </source>
</evidence>
<evidence type="ECO:0000313" key="5">
    <source>
        <dbReference type="EMBL" id="RDL35489.1"/>
    </source>
</evidence>
<proteinExistence type="inferred from homology"/>
<dbReference type="GO" id="GO:0004499">
    <property type="term" value="F:N,N-dimethylaniline monooxygenase activity"/>
    <property type="evidence" value="ECO:0007669"/>
    <property type="project" value="InterPro"/>
</dbReference>
<dbReference type="SUPFAM" id="SSF51905">
    <property type="entry name" value="FAD/NAD(P)-binding domain"/>
    <property type="match status" value="1"/>
</dbReference>
<dbReference type="InterPro" id="IPR036188">
    <property type="entry name" value="FAD/NAD-bd_sf"/>
</dbReference>
<dbReference type="Pfam" id="PF00743">
    <property type="entry name" value="FMO-like"/>
    <property type="match status" value="1"/>
</dbReference>
<evidence type="ECO:0000256" key="4">
    <source>
        <dbReference type="ARBA" id="ARBA00023002"/>
    </source>
</evidence>
<dbReference type="Gene3D" id="3.50.50.60">
    <property type="entry name" value="FAD/NAD(P)-binding domain"/>
    <property type="match status" value="2"/>
</dbReference>
<keyword evidence="4" id="KW-0560">Oxidoreductase</keyword>
<dbReference type="InterPro" id="IPR051209">
    <property type="entry name" value="FAD-bind_Monooxygenase_sf"/>
</dbReference>
<accession>A0A370TJF7</accession>
<dbReference type="PRINTS" id="PR00370">
    <property type="entry name" value="FMOXYGENASE"/>
</dbReference>
<dbReference type="InterPro" id="IPR000960">
    <property type="entry name" value="Flavin_mOase"/>
</dbReference>
<dbReference type="GeneID" id="43600269"/>
<comment type="caution">
    <text evidence="5">The sequence shown here is derived from an EMBL/GenBank/DDBJ whole genome shotgun (WGS) entry which is preliminary data.</text>
</comment>
<name>A0A370TJF7_9HELO</name>
<dbReference type="PANTHER" id="PTHR42877:SF12">
    <property type="entry name" value="MONOOXYGENASE"/>
    <property type="match status" value="1"/>
</dbReference>
<gene>
    <name evidence="5" type="ORF">BP5553_07420</name>
</gene>
<sequence>MGHQGNNGLANGHADYLVEEHVLGDPRHLRIVTIGAGAAGLNMARQLELHMQNFEHVIYEKNSDVGGTWFENRLGSGEPGLSGMSSHRSDIQVNCFYSPAPEILEYFRNVAKKYELYKYIKLSHKIVGATWDEDEGVWNLDVEELSSGKIFKDWCHFLINGSGVLNNWKWPDIPGIHSFHGELVHSAAWDPKLSVKGKKVAVLGCGSSGVQIVPTIQPEVQELVTFIRTPTWITAGFAQDKAGPNGSNFNFTKEQKDVFRTNPEAYLTYRKEVENELNNRFKFIIKDSVEQEEAVSFLTNEMKAKLGANPGLIKHLIPDFAVGCRRPTPGNGYLEALIKPNVKVVTEEISEIVPKGIKLSSGEVLEVDVFICATGFDISFAPRFPLVGRNGVNLAEQWKTRPSSYLTMAAENMPNHFMFLGPNSPVGHGSLLPFIEHATKFKNGTKDGPIVALHPGSRIHWFHMLESMRCEDWQWTRFNKNRFAYLGNGFSSKEASGRDLSYYFNAPEEGYQTIKY</sequence>
<organism evidence="5 6">
    <name type="scientific">Venustampulla echinocandica</name>
    <dbReference type="NCBI Taxonomy" id="2656787"/>
    <lineage>
        <taxon>Eukaryota</taxon>
        <taxon>Fungi</taxon>
        <taxon>Dikarya</taxon>
        <taxon>Ascomycota</taxon>
        <taxon>Pezizomycotina</taxon>
        <taxon>Leotiomycetes</taxon>
        <taxon>Helotiales</taxon>
        <taxon>Pleuroascaceae</taxon>
        <taxon>Venustampulla</taxon>
    </lineage>
</organism>
<protein>
    <recommendedName>
        <fullName evidence="7">FAD protein</fullName>
    </recommendedName>
</protein>
<evidence type="ECO:0000313" key="6">
    <source>
        <dbReference type="Proteomes" id="UP000254866"/>
    </source>
</evidence>
<dbReference type="PANTHER" id="PTHR42877">
    <property type="entry name" value="L-ORNITHINE N(5)-MONOOXYGENASE-RELATED"/>
    <property type="match status" value="1"/>
</dbReference>
<evidence type="ECO:0000256" key="1">
    <source>
        <dbReference type="ARBA" id="ARBA00010139"/>
    </source>
</evidence>
<dbReference type="GO" id="GO:0050660">
    <property type="term" value="F:flavin adenine dinucleotide binding"/>
    <property type="evidence" value="ECO:0007669"/>
    <property type="project" value="InterPro"/>
</dbReference>
<dbReference type="RefSeq" id="XP_031868312.1">
    <property type="nucleotide sequence ID" value="XM_032016043.1"/>
</dbReference>
<dbReference type="Proteomes" id="UP000254866">
    <property type="component" value="Unassembled WGS sequence"/>
</dbReference>
<keyword evidence="3" id="KW-0274">FAD</keyword>
<dbReference type="STRING" id="2656787.A0A370TJF7"/>
<dbReference type="EMBL" id="NPIC01000006">
    <property type="protein sequence ID" value="RDL35489.1"/>
    <property type="molecule type" value="Genomic_DNA"/>
</dbReference>
<reference evidence="5 6" key="1">
    <citation type="journal article" date="2018" name="IMA Fungus">
        <title>IMA Genome-F 9: Draft genome sequence of Annulohypoxylon stygium, Aspergillus mulundensis, Berkeleyomyces basicola (syn. Thielaviopsis basicola), Ceratocystis smalleyi, two Cercospora beticola strains, Coleophoma cylindrospora, Fusarium fracticaudum, Phialophora cf. hyalina, and Morchella septimelata.</title>
        <authorList>
            <person name="Wingfield B.D."/>
            <person name="Bills G.F."/>
            <person name="Dong Y."/>
            <person name="Huang W."/>
            <person name="Nel W.J."/>
            <person name="Swalarsk-Parry B.S."/>
            <person name="Vaghefi N."/>
            <person name="Wilken P.M."/>
            <person name="An Z."/>
            <person name="de Beer Z.W."/>
            <person name="De Vos L."/>
            <person name="Chen L."/>
            <person name="Duong T.A."/>
            <person name="Gao Y."/>
            <person name="Hammerbacher A."/>
            <person name="Kikkert J.R."/>
            <person name="Li Y."/>
            <person name="Li H."/>
            <person name="Li K."/>
            <person name="Li Q."/>
            <person name="Liu X."/>
            <person name="Ma X."/>
            <person name="Naidoo K."/>
            <person name="Pethybridge S.J."/>
            <person name="Sun J."/>
            <person name="Steenkamp E.T."/>
            <person name="van der Nest M.A."/>
            <person name="van Wyk S."/>
            <person name="Wingfield M.J."/>
            <person name="Xiong C."/>
            <person name="Yue Q."/>
            <person name="Zhang X."/>
        </authorList>
    </citation>
    <scope>NUCLEOTIDE SEQUENCE [LARGE SCALE GENOMIC DNA]</scope>
    <source>
        <strain evidence="5 6">BP 5553</strain>
    </source>
</reference>
<comment type="similarity">
    <text evidence="1">Belongs to the FAD-binding monooxygenase family.</text>
</comment>